<evidence type="ECO:0000313" key="14">
    <source>
        <dbReference type="EMBL" id="AYO87940.1"/>
    </source>
</evidence>
<dbReference type="Proteomes" id="UP000320664">
    <property type="component" value="Segment"/>
</dbReference>
<evidence type="ECO:0000256" key="9">
    <source>
        <dbReference type="ARBA" id="ARBA00026040"/>
    </source>
</evidence>
<evidence type="ECO:0000256" key="8">
    <source>
        <dbReference type="ARBA" id="ARBA00023163"/>
    </source>
</evidence>
<keyword evidence="6 11" id="KW-0548">Nucleotidyltransferase</keyword>
<dbReference type="GO" id="GO:0000428">
    <property type="term" value="C:DNA-directed RNA polymerase complex"/>
    <property type="evidence" value="ECO:0007669"/>
    <property type="project" value="UniProtKB-UniRule"/>
</dbReference>
<dbReference type="InterPro" id="IPR005059">
    <property type="entry name" value="DNA-dir_RNA_pol_35kDa_poxviral"/>
</dbReference>
<keyword evidence="5 11" id="KW-0808">Transferase</keyword>
<reference evidence="13" key="3">
    <citation type="submission" date="2018-05" db="EMBL/GenBank/DDBJ databases">
        <authorList>
            <person name="Zorec T.M."/>
            <person name="Hosnjak L."/>
            <person name="Kutnjak D."/>
            <person name="Kusar B."/>
            <person name="Trcko K."/>
            <person name="Kocjan B.J."/>
            <person name="Li Y."/>
            <person name="Krizmaric M."/>
            <person name="Miljkovic J."/>
            <person name="Ravnikar M."/>
            <person name="Poljak M."/>
        </authorList>
    </citation>
    <scope>NUCLEOTIDE SEQUENCE</scope>
    <source>
        <strain evidence="13">MCV2_MB98</strain>
        <strain evidence="14">MCV2_MC313</strain>
        <strain evidence="15">MCV2_MC316</strain>
        <strain evidence="16">MCV2_MC332</strain>
        <strain evidence="17">MCV2_MC515</strain>
    </source>
</reference>
<dbReference type="GO" id="GO:0044423">
    <property type="term" value="C:virion component"/>
    <property type="evidence" value="ECO:0007669"/>
    <property type="project" value="UniProtKB-UniRule"/>
</dbReference>
<dbReference type="EMBL" id="MH320548">
    <property type="protein sequence ID" value="AYO87770.1"/>
    <property type="molecule type" value="Genomic_DNA"/>
</dbReference>
<dbReference type="PIRSF" id="PIRSF000746">
    <property type="entry name" value="Rpo35"/>
    <property type="match status" value="1"/>
</dbReference>
<evidence type="ECO:0000256" key="5">
    <source>
        <dbReference type="ARBA" id="ARBA00022679"/>
    </source>
</evidence>
<sequence length="303" mass="34757">MYREEKTLRIDLPPSVASFIKHGFRHHVRWPTLALGVVLANTTTAINEEWLTAVESMPTRKVFHAFVEPVLEGTVHMCVHLKKTQSEGDTYVSMHDFDYYVVRGDSTLSKLKKPKELRETLMHSFLEYRLKNTKSIELVAFSSGTQIREELLTHLAGVLDIEAFTREHANVKVTFPEEPRGTCPFGVIAPRGQLRIFFEAYPWVDTRQHLHAVLRLLERKLVADVRSSQILVTQELDFEGGVSKYDPARRMLLVRDMVTMSIVNFFGARTQLDTYHDFDMRVVDTERFLSAITEAFAALCALV</sequence>
<protein>
    <recommendedName>
        <fullName evidence="3 11">DNA-directed RNA polymerase 35 kDa subunit</fullName>
        <ecNumber evidence="2 11">2.7.7.6</ecNumber>
    </recommendedName>
</protein>
<evidence type="ECO:0000256" key="2">
    <source>
        <dbReference type="ARBA" id="ARBA00012418"/>
    </source>
</evidence>
<keyword evidence="8 11" id="KW-0804">Transcription</keyword>
<evidence type="ECO:0000313" key="17">
    <source>
        <dbReference type="EMBL" id="AYO89158.1"/>
    </source>
</evidence>
<dbReference type="Pfam" id="PF03396">
    <property type="entry name" value="Pox_RNA_pol_35"/>
    <property type="match status" value="1"/>
</dbReference>
<evidence type="ECO:0000256" key="6">
    <source>
        <dbReference type="ARBA" id="ARBA00022695"/>
    </source>
</evidence>
<evidence type="ECO:0000313" key="12">
    <source>
        <dbReference type="EMBL" id="AQY16708.1"/>
    </source>
</evidence>
<dbReference type="Proteomes" id="UP000315637">
    <property type="component" value="Segment"/>
</dbReference>
<dbReference type="Proteomes" id="UP000317891">
    <property type="component" value="Segment"/>
</dbReference>
<evidence type="ECO:0000256" key="3">
    <source>
        <dbReference type="ARBA" id="ARBA00016965"/>
    </source>
</evidence>
<evidence type="ECO:0000256" key="10">
    <source>
        <dbReference type="ARBA" id="ARBA00048552"/>
    </source>
</evidence>
<organism evidence="12">
    <name type="scientific">Molluscum contagiosum virus subtype 2</name>
    <name type="common">MOCV</name>
    <name type="synonym">MCVII</name>
    <dbReference type="NCBI Taxonomy" id="10281"/>
    <lineage>
        <taxon>Viruses</taxon>
        <taxon>Varidnaviria</taxon>
        <taxon>Bamfordvirae</taxon>
        <taxon>Nucleocytoviricota</taxon>
        <taxon>Pokkesviricetes</taxon>
        <taxon>Chitovirales</taxon>
        <taxon>Poxviridae</taxon>
        <taxon>Chordopoxvirinae</taxon>
        <taxon>Molluscipoxvirus</taxon>
        <taxon>Molluscipoxvirus molluscum</taxon>
        <taxon>Molluscum contagiosum virus</taxon>
    </lineage>
</organism>
<comment type="subcellular location">
    <subcellularLocation>
        <location evidence="11">Virion</location>
    </subcellularLocation>
    <text evidence="11">All the enzymes and other proteins required to synthesize early mRNAs are packaged within the virion core along with the DNA genome. This is necessary because viral early mRNAs are synthesized within minutes after virus entry into the cell and are extruded through pores in the core particle.</text>
</comment>
<dbReference type="GO" id="GO:0019083">
    <property type="term" value="P:viral transcription"/>
    <property type="evidence" value="ECO:0007669"/>
    <property type="project" value="UniProtKB-UniRule"/>
</dbReference>
<dbReference type="GO" id="GO:0003899">
    <property type="term" value="F:DNA-directed RNA polymerase activity"/>
    <property type="evidence" value="ECO:0007669"/>
    <property type="project" value="UniProtKB-EC"/>
</dbReference>
<evidence type="ECO:0000256" key="1">
    <source>
        <dbReference type="ARBA" id="ARBA00010538"/>
    </source>
</evidence>
<reference evidence="13" key="2">
    <citation type="journal article" date="2018" name="Viruses">
        <title>New Insights into the Evolutionary and Genomic Landscape of Molluscum Contagiosum Virus (MCV) based on Nine MCV1 and Six MCV2 Complete Genome Sequences.</title>
        <authorList>
            <person name="Zorec T."/>
            <person name="Kutnjak D."/>
            <person name="Hosnjak L."/>
            <person name="Kusar B."/>
            <person name="Trcko K."/>
            <person name="Kocjan B."/>
            <person name="Li Y."/>
            <person name="Krizmaric M."/>
            <person name="Miljkovic J."/>
            <person name="Ravnikar M."/>
            <person name="Poljak M."/>
        </authorList>
    </citation>
    <scope>NUCLEOTIDE SEQUENCE [LARGE SCALE GENOMIC DNA]</scope>
    <source>
        <strain evidence="13">MCV2_MB98</strain>
        <strain evidence="14">MCV2_MC313</strain>
        <strain evidence="15">MCV2_MC316</strain>
        <strain evidence="16">MCV2_MC332</strain>
        <strain evidence="17">MCV2_MC515</strain>
    </source>
</reference>
<evidence type="ECO:0000256" key="4">
    <source>
        <dbReference type="ARBA" id="ARBA00022478"/>
    </source>
</evidence>
<evidence type="ECO:0000313" key="16">
    <source>
        <dbReference type="EMBL" id="AYO88280.1"/>
    </source>
</evidence>
<comment type="catalytic activity">
    <reaction evidence="10 11">
        <text>RNA(n) + a ribonucleoside 5'-triphosphate = RNA(n+1) + diphosphate</text>
        <dbReference type="Rhea" id="RHEA:21248"/>
        <dbReference type="Rhea" id="RHEA-COMP:14527"/>
        <dbReference type="Rhea" id="RHEA-COMP:17342"/>
        <dbReference type="ChEBI" id="CHEBI:33019"/>
        <dbReference type="ChEBI" id="CHEBI:61557"/>
        <dbReference type="ChEBI" id="CHEBI:140395"/>
        <dbReference type="EC" id="2.7.7.6"/>
    </reaction>
</comment>
<keyword evidence="7 11" id="KW-0946">Virion</keyword>
<comment type="subunit">
    <text evidence="9">The DNA-dependent RNA polymerase used for intermediate and late genes expression consists of eight subunits 147 kDa, 133 kDa, 35 kDa, 30 kDa, 22 kDa, 19 kDa, 18 kDa and 7 kDa totalling more than 500 kDa in mass. The same holoenzyme, with the addition of the transcription-specificity factor RAP94, is used for early gene expression.</text>
</comment>
<comment type="similarity">
    <text evidence="1 11">Belongs to the poxviridae DNA-directed RNA polymerase 35 kDa subunit family.</text>
</comment>
<evidence type="ECO:0000313" key="15">
    <source>
        <dbReference type="EMBL" id="AYO88110.1"/>
    </source>
</evidence>
<dbReference type="GO" id="GO:0003677">
    <property type="term" value="F:DNA binding"/>
    <property type="evidence" value="ECO:0007669"/>
    <property type="project" value="UniProtKB-UniRule"/>
</dbReference>
<reference evidence="12" key="1">
    <citation type="journal article" date="2017" name="J. Gen. Virol.">
        <title>Recombination events and variability among full-length genomes of co-circulating molluscum contagiosum virus subtypes 1 and 2.</title>
        <authorList>
            <person name="Lopez-Bueno A."/>
            <person name="Parras-Molto M."/>
            <person name="Lopez-Barrantes O."/>
            <person name="Belda S."/>
            <person name="Alejo A."/>
        </authorList>
    </citation>
    <scope>NUCLEOTIDE SEQUENCE</scope>
    <source>
        <strain evidence="12">Madrid 2016_1</strain>
    </source>
</reference>
<proteinExistence type="inferred from homology"/>
<evidence type="ECO:0000256" key="11">
    <source>
        <dbReference type="PIRNR" id="PIRNR000746"/>
    </source>
</evidence>
<dbReference type="EMBL" id="MH320550">
    <property type="protein sequence ID" value="AYO88110.1"/>
    <property type="molecule type" value="Genomic_DNA"/>
</dbReference>
<dbReference type="EMBL" id="MH320551">
    <property type="protein sequence ID" value="AYO88280.1"/>
    <property type="molecule type" value="Genomic_DNA"/>
</dbReference>
<accession>A0A1S7DLX5</accession>
<organismHost>
    <name type="scientific">Homo sapiens</name>
    <name type="common">Human</name>
    <dbReference type="NCBI Taxonomy" id="9606"/>
</organismHost>
<dbReference type="Proteomes" id="UP000320816">
    <property type="component" value="Segment"/>
</dbReference>
<dbReference type="Proteomes" id="UP000317568">
    <property type="component" value="Genome"/>
</dbReference>
<dbReference type="EMBL" id="MH320556">
    <property type="protein sequence ID" value="AYO89158.1"/>
    <property type="molecule type" value="Genomic_DNA"/>
</dbReference>
<gene>
    <name evidence="12" type="primary">MC135L</name>
</gene>
<dbReference type="EC" id="2.7.7.6" evidence="2 11"/>
<dbReference type="EMBL" id="MH320549">
    <property type="protein sequence ID" value="AYO87940.1"/>
    <property type="molecule type" value="Genomic_DNA"/>
</dbReference>
<dbReference type="EMBL" id="KY040274">
    <property type="protein sequence ID" value="AQY16708.1"/>
    <property type="molecule type" value="Genomic_DNA"/>
</dbReference>
<evidence type="ECO:0000313" key="13">
    <source>
        <dbReference type="EMBL" id="AYO87770.1"/>
    </source>
</evidence>
<comment type="function">
    <text evidence="11">Part of the DNA-dependent RNA polymerase which catalyzes the transcription of viral DNA into RNA using the four ribonucleoside triphosphates as substrates. Responsible for the transcription of early, intermediate and late genes.</text>
</comment>
<dbReference type="Proteomes" id="UP000319755">
    <property type="component" value="Genome"/>
</dbReference>
<keyword evidence="4 11" id="KW-0240">DNA-directed RNA polymerase</keyword>
<name>A0A1S7DLX5_MCV2</name>
<evidence type="ECO:0000256" key="7">
    <source>
        <dbReference type="ARBA" id="ARBA00022844"/>
    </source>
</evidence>